<accession>A0AAP0KYF0</accession>
<sequence>MGTTPPSKVSLDPGSSSGGWRDSMMELERPGEEKKKRLEAKTVAKSGGGTVSKASSESDVLAEEKE</sequence>
<keyword evidence="3" id="KW-1185">Reference proteome</keyword>
<name>A0AAP0KYF0_9MAGN</name>
<reference evidence="2 3" key="1">
    <citation type="submission" date="2024-01" db="EMBL/GenBank/DDBJ databases">
        <title>Genome assemblies of Stephania.</title>
        <authorList>
            <person name="Yang L."/>
        </authorList>
    </citation>
    <scope>NUCLEOTIDE SEQUENCE [LARGE SCALE GENOMIC DNA]</scope>
    <source>
        <strain evidence="2">YNDBR</strain>
        <tissue evidence="2">Leaf</tissue>
    </source>
</reference>
<evidence type="ECO:0000313" key="2">
    <source>
        <dbReference type="EMBL" id="KAK9161001.1"/>
    </source>
</evidence>
<dbReference type="EMBL" id="JBBNAF010000003">
    <property type="protein sequence ID" value="KAK9161001.1"/>
    <property type="molecule type" value="Genomic_DNA"/>
</dbReference>
<evidence type="ECO:0000313" key="3">
    <source>
        <dbReference type="Proteomes" id="UP001420932"/>
    </source>
</evidence>
<proteinExistence type="predicted"/>
<gene>
    <name evidence="2" type="ORF">Syun_007342</name>
</gene>
<organism evidence="2 3">
    <name type="scientific">Stephania yunnanensis</name>
    <dbReference type="NCBI Taxonomy" id="152371"/>
    <lineage>
        <taxon>Eukaryota</taxon>
        <taxon>Viridiplantae</taxon>
        <taxon>Streptophyta</taxon>
        <taxon>Embryophyta</taxon>
        <taxon>Tracheophyta</taxon>
        <taxon>Spermatophyta</taxon>
        <taxon>Magnoliopsida</taxon>
        <taxon>Ranunculales</taxon>
        <taxon>Menispermaceae</taxon>
        <taxon>Menispermoideae</taxon>
        <taxon>Cissampelideae</taxon>
        <taxon>Stephania</taxon>
    </lineage>
</organism>
<feature type="region of interest" description="Disordered" evidence="1">
    <location>
        <begin position="1"/>
        <end position="66"/>
    </location>
</feature>
<dbReference type="AlphaFoldDB" id="A0AAP0KYF0"/>
<dbReference type="Proteomes" id="UP001420932">
    <property type="component" value="Unassembled WGS sequence"/>
</dbReference>
<evidence type="ECO:0000256" key="1">
    <source>
        <dbReference type="SAM" id="MobiDB-lite"/>
    </source>
</evidence>
<protein>
    <submittedName>
        <fullName evidence="2">Uncharacterized protein</fullName>
    </submittedName>
</protein>
<comment type="caution">
    <text evidence="2">The sequence shown here is derived from an EMBL/GenBank/DDBJ whole genome shotgun (WGS) entry which is preliminary data.</text>
</comment>
<feature type="compositionally biased region" description="Basic and acidic residues" evidence="1">
    <location>
        <begin position="23"/>
        <end position="42"/>
    </location>
</feature>